<accession>A0ACC0TXU2</accession>
<protein>
    <submittedName>
        <fullName evidence="1">Uncharacterized protein</fullName>
    </submittedName>
</protein>
<name>A0ACC0TXU2_9AGAM</name>
<evidence type="ECO:0000313" key="1">
    <source>
        <dbReference type="EMBL" id="KAI9451537.1"/>
    </source>
</evidence>
<dbReference type="Proteomes" id="UP001207468">
    <property type="component" value="Unassembled WGS sequence"/>
</dbReference>
<gene>
    <name evidence="1" type="ORF">F5148DRAFT_1290056</name>
</gene>
<organism evidence="1 2">
    <name type="scientific">Russula earlei</name>
    <dbReference type="NCBI Taxonomy" id="71964"/>
    <lineage>
        <taxon>Eukaryota</taxon>
        <taxon>Fungi</taxon>
        <taxon>Dikarya</taxon>
        <taxon>Basidiomycota</taxon>
        <taxon>Agaricomycotina</taxon>
        <taxon>Agaricomycetes</taxon>
        <taxon>Russulales</taxon>
        <taxon>Russulaceae</taxon>
        <taxon>Russula</taxon>
    </lineage>
</organism>
<proteinExistence type="predicted"/>
<sequence>MSTRHRQHLSLLSIPSAPSYNQVHSQGPLYSPAIQTAFHQTFPPAFPPPSLLQTPIQPSFFLPPSTLNPRPSYQGHRPQPSAALAAAGILPPPGVPLPTLQHNQFSPAVFAGSQFPSFQPRNRRQPSVSAGGPPKALLGGAGKNYRPPSPTAVALATATAQVQKGKRAIVNLPRETISGVDGEPSTRSRFARTPVPLHLVPPQQSTSYPDVLSATIYPEDSLRLNIPNAIDSAWETVKRKFIEEKLEKLGVEMGSGSHSTVPHIHAPHARAASISSPADPALLYFKLNKLQQAQNSLLHPSSVSPRAPPETLSDTTTPPPITRPAQPAHSSLAPPRHGHSLSLAAPPFIPTRPYMALTAPKVSNPLGPSPYLASVPIRSPDTQSDPGAPTDQSLAPLAMPVRADSRPDFFRGFGLDVPEETEEELEKVAQEEKDGQGVPEGLEEEEEQSLVEASIVALASSDDTMDMELDVDEADAEVGSITTAAHSRIHSRHVSRLSAALSLLTIGGHVSDETDRISQSGRDGELEDDAIGEWTGSEDMRSTTETTEDEESIGEWSNPSDEEHARQERLQRRLMHRAHHQPQQEPVQVPRRIPNFPHPPANSLPITTLLSQPHRDPEEDMISNPSDDNIDRPSALPPVPSSRPPSLHDPALAHSRTPSNNLIPTPFHISMPIPIQAPVPKRTDALNPNAKPFVFAGASRRSGSFTPVTFGPQSQPQQPQQPHISQPPPSLGHHRGASFGKPLNAGAREFKPSAFTFTPPPNMPKFPIPQPSTDPPPLPSQSLLANLDPNLMRVQQGREKRQRRDSVGSVTLSEASEEGRDLMSSFKFPQESPPRKSAPPSPAQPQVAPNAIVRPLTLPGLCDIDIGANKEPSPLTESPVSESLLNCEVDEDGEDDADGEGEESVDMEHELPVPLSMKARRAPIPLDFKHPVSTNTVPAGLFKALANGSGNNASPTAESEERAHRIVRSRLSSREIFEHASRPSLDDLYVPSISQSVARSRLITDPGRWVGPAKSQEPPQPAQDRRSSLPMMASARSSFSDTSVHLPNISHRLELQQYEERLEALLESKLDDFREEVRALRLEAGANGGAPSASTEAAINEVVSLFRTQLQESAARGLDDSEVDARGELDFQLVKDIVEHGHAEARAAIQQDLNRILRRVEALQSAEVTPITGRNTEAMLEEYHARTQTTVVGAVAPITARLEALERTRTRTPLPAPQVTTVDHEALARKLQAALVPYIATPTDYDALTEKLSQAVKPHISQLIDLASDKRETAGLIVDKLIPMLPKIYPPADLPIDIPAFVTQVTAEVRRVVAPIDAHEIKEQVSDLVVERLDSRLAVRDRALDSLTSKLVDGLESILKPVDDVAAHVLEVSKGQQALSLQTRDMVSANNDVMTCLSGLPGQLSDATEPLRTMLADLISMGSAFKKGSASSEDLFRIGTTVDSLSAGQQALQDKVAELLDLYQNVLSRLTDLPDSMAVAIKAAQTAGAALLARTVTKEDFEEVRTMMATNADLQVQLAKARAQYGAVRAEKDIVMERISSAESERDQLRAKVDEIQVVMLLRATDAATSQARAIELEEALSQSLARLKISDVTIENQQERILELEKLNRELTSDNQGLVSRVHSLETQAGLASHDKQATAEALAALRLEHETLLAQKTHWEDLRRTTEQLEHLSALVTQAQTNEPELKELRRIRDRSKALEGEYAALQRRYKEQETRATSSDRTATSARASLAQAQQRAAEWEQRAKEHESVLTEARAALENAEDRAAQLTDELSLANAQLEEKDAQERLSKDRESKLRDQVAALEAHVTQLQASTLLATKSSSAKVVSSPPRPDSRTSTIRTSRSATPTKTVEARITKTSVWDSMHAPMVVGKRQGSLPRGRFVKRDWPSRVASPTPSVVSVAPTLGEDGWWYE</sequence>
<evidence type="ECO:0000313" key="2">
    <source>
        <dbReference type="Proteomes" id="UP001207468"/>
    </source>
</evidence>
<dbReference type="EMBL" id="JAGFNK010000370">
    <property type="protein sequence ID" value="KAI9451537.1"/>
    <property type="molecule type" value="Genomic_DNA"/>
</dbReference>
<keyword evidence="2" id="KW-1185">Reference proteome</keyword>
<comment type="caution">
    <text evidence="1">The sequence shown here is derived from an EMBL/GenBank/DDBJ whole genome shotgun (WGS) entry which is preliminary data.</text>
</comment>
<reference evidence="1" key="1">
    <citation type="submission" date="2021-03" db="EMBL/GenBank/DDBJ databases">
        <title>Evolutionary priming and transition to the ectomycorrhizal habit in an iconic lineage of mushroom-forming fungi: is preadaptation a requirement?</title>
        <authorList>
            <consortium name="DOE Joint Genome Institute"/>
            <person name="Looney B.P."/>
            <person name="Miyauchi S."/>
            <person name="Morin E."/>
            <person name="Drula E."/>
            <person name="Courty P.E."/>
            <person name="Chicoki N."/>
            <person name="Fauchery L."/>
            <person name="Kohler A."/>
            <person name="Kuo A."/>
            <person name="LaButti K."/>
            <person name="Pangilinan J."/>
            <person name="Lipzen A."/>
            <person name="Riley R."/>
            <person name="Andreopoulos W."/>
            <person name="He G."/>
            <person name="Johnson J."/>
            <person name="Barry K.W."/>
            <person name="Grigoriev I.V."/>
            <person name="Nagy L."/>
            <person name="Hibbett D."/>
            <person name="Henrissat B."/>
            <person name="Matheny P.B."/>
            <person name="Labbe J."/>
            <person name="Martin A.F."/>
        </authorList>
    </citation>
    <scope>NUCLEOTIDE SEQUENCE</scope>
    <source>
        <strain evidence="1">BPL698</strain>
    </source>
</reference>